<dbReference type="SUPFAM" id="SSF82714">
    <property type="entry name" value="Multidrug efflux transporter AcrB TolC docking domain, DN and DC subdomains"/>
    <property type="match status" value="2"/>
</dbReference>
<evidence type="ECO:0000313" key="2">
    <source>
        <dbReference type="EMBL" id="RCW38869.1"/>
    </source>
</evidence>
<feature type="transmembrane region" description="Helical" evidence="1">
    <location>
        <begin position="384"/>
        <end position="409"/>
    </location>
</feature>
<accession>A0A368VCE7</accession>
<keyword evidence="1" id="KW-1133">Transmembrane helix</keyword>
<dbReference type="RefSeq" id="WP_114436206.1">
    <property type="nucleotide sequence ID" value="NZ_QPIZ01000002.1"/>
</dbReference>
<dbReference type="Proteomes" id="UP000252733">
    <property type="component" value="Unassembled WGS sequence"/>
</dbReference>
<gene>
    <name evidence="2" type="ORF">DFO77_10223</name>
</gene>
<reference evidence="2 3" key="1">
    <citation type="submission" date="2018-07" db="EMBL/GenBank/DDBJ databases">
        <title>Freshwater and sediment microbial communities from various areas in North America, analyzing microbe dynamics in response to fracking.</title>
        <authorList>
            <person name="Lamendella R."/>
        </authorList>
    </citation>
    <scope>NUCLEOTIDE SEQUENCE [LARGE SCALE GENOMIC DNA]</scope>
    <source>
        <strain evidence="2 3">160A</strain>
    </source>
</reference>
<sequence length="1026" mass="113559">MLEKILEKKSLLITFFTILVIGGIGSFSSLSKLEDPEIPVKAAVVITPYPGASAEEVDMEVTKLMEEAIQKLENIDYIESRSLPGMSQITVTLEGKVTTAELPQIWDHLRRKVNDASSGLPAGAGKPIVNDDFGDVYGIFMAVSSDGYTYEELDDYTDFLRQELLQVEGVKRIEVIGQQNEVINISFSAEEFAHLGINPMSIAQTLNDEAEVVDAGSVVSGTERLRINVGTKLRSLSEVENLNIYTNDGRSFRLGDVADISKGFYRPKQNGLSYNTRPALGLAISMESGDNIIKLGERVDSRLTELKPEIPVGIEVHKIYDQPSKVQDSIGDFIINLIESVVIVIIVLLVAMGFRAGLLIASSLIFTILSTFIIMGFLDMTLDKVSLAAIIIAMGMLVDNAIVVVDGILADMQKGVKRHKAFVMAAKQNAFPLLGATIITILAFMPMAFNTTAAGEFMKPLFFVLTISLIMSWILAMIQAPFMASLFYKKGKRKKNKGQDTEEIYSGGFYRYFKKIISFALWHKSLVAIGTILILVISFWAFRFINKDFFPVSNYNQFMVEYSLPDGSNIYQVEKDLEYIQKDLLQWEEVTKVTTALGSSPVRYTLARPMNSYNPGYGELIVETNTFEEAMTIIPRIEAEFSERFPNSTIRCRRYTAIGGDYKIQAMFSGPDSEILRDLAERAKKIMNNEPTAVFVNDSWGNKVKNLAPVYAPEKARPLNISRNSMASALAIASEGMPIGAYYEEDTQLPILLKLEPSLADNPANIGSVPVWGNYSESSVPLAQITDSLSLTGQNYLISRYDGIRSIKAQCDPVRGKTTPEVMEKIRPEIEALELPEGYTLEWHGELKDSNTANQALMENLPLALLLMVLITIALFNNFRQPTLIFLIVPLAFVGIIAGFLITRLNFGFVAIIGGLGLIGMMIKNTVVLLDQINIDINSGKEKLEAILGATVSRVRPVTMASLTTILGMFPLLFDEMFQGMAVSIMFGLLFGTVITLVIVPVLYAVFYKVDTRAIAHHDDLPKNSN</sequence>
<dbReference type="SUPFAM" id="SSF82693">
    <property type="entry name" value="Multidrug efflux transporter AcrB pore domain, PN1, PN2, PC1 and PC2 subdomains"/>
    <property type="match status" value="2"/>
</dbReference>
<dbReference type="AlphaFoldDB" id="A0A368VCE7"/>
<dbReference type="Gene3D" id="3.30.70.1430">
    <property type="entry name" value="Multidrug efflux transporter AcrB pore domain"/>
    <property type="match status" value="2"/>
</dbReference>
<dbReference type="Gene3D" id="3.30.2090.10">
    <property type="entry name" value="Multidrug efflux transporter AcrB TolC docking domain, DN and DC subdomains"/>
    <property type="match status" value="2"/>
</dbReference>
<dbReference type="EMBL" id="QPIZ01000002">
    <property type="protein sequence ID" value="RCW38869.1"/>
    <property type="molecule type" value="Genomic_DNA"/>
</dbReference>
<proteinExistence type="predicted"/>
<name>A0A368VCE7_9BACT</name>
<dbReference type="GO" id="GO:0042910">
    <property type="term" value="F:xenobiotic transmembrane transporter activity"/>
    <property type="evidence" value="ECO:0007669"/>
    <property type="project" value="TreeGrafter"/>
</dbReference>
<comment type="caution">
    <text evidence="2">The sequence shown here is derived from an EMBL/GenBank/DDBJ whole genome shotgun (WGS) entry which is preliminary data.</text>
</comment>
<dbReference type="PANTHER" id="PTHR32063:SF18">
    <property type="entry name" value="CATION EFFLUX SYSTEM PROTEIN"/>
    <property type="match status" value="1"/>
</dbReference>
<dbReference type="PANTHER" id="PTHR32063">
    <property type="match status" value="1"/>
</dbReference>
<dbReference type="Gene3D" id="3.30.70.1440">
    <property type="entry name" value="Multidrug efflux transporter AcrB pore domain"/>
    <property type="match status" value="1"/>
</dbReference>
<organism evidence="2 3">
    <name type="scientific">Marinilabilia salmonicolor</name>
    <dbReference type="NCBI Taxonomy" id="989"/>
    <lineage>
        <taxon>Bacteria</taxon>
        <taxon>Pseudomonadati</taxon>
        <taxon>Bacteroidota</taxon>
        <taxon>Bacteroidia</taxon>
        <taxon>Marinilabiliales</taxon>
        <taxon>Marinilabiliaceae</taxon>
        <taxon>Marinilabilia</taxon>
    </lineage>
</organism>
<protein>
    <submittedName>
        <fullName evidence="2">Multidrug efflux pump subunit AcrB</fullName>
    </submittedName>
</protein>
<feature type="transmembrane region" description="Helical" evidence="1">
    <location>
        <begin position="333"/>
        <end position="351"/>
    </location>
</feature>
<keyword evidence="1" id="KW-0812">Transmembrane</keyword>
<feature type="transmembrane region" description="Helical" evidence="1">
    <location>
        <begin position="12"/>
        <end position="30"/>
    </location>
</feature>
<dbReference type="PRINTS" id="PR00702">
    <property type="entry name" value="ACRIFLAVINRP"/>
</dbReference>
<feature type="transmembrane region" description="Helical" evidence="1">
    <location>
        <begin position="461"/>
        <end position="488"/>
    </location>
</feature>
<dbReference type="GO" id="GO:0005886">
    <property type="term" value="C:plasma membrane"/>
    <property type="evidence" value="ECO:0007669"/>
    <property type="project" value="TreeGrafter"/>
</dbReference>
<dbReference type="Pfam" id="PF00873">
    <property type="entry name" value="ACR_tran"/>
    <property type="match status" value="1"/>
</dbReference>
<evidence type="ECO:0000256" key="1">
    <source>
        <dbReference type="SAM" id="Phobius"/>
    </source>
</evidence>
<dbReference type="Gene3D" id="3.30.70.1320">
    <property type="entry name" value="Multidrug efflux transporter AcrB pore domain like"/>
    <property type="match status" value="1"/>
</dbReference>
<feature type="transmembrane region" description="Helical" evidence="1">
    <location>
        <begin position="980"/>
        <end position="1007"/>
    </location>
</feature>
<feature type="transmembrane region" description="Helical" evidence="1">
    <location>
        <begin position="951"/>
        <end position="974"/>
    </location>
</feature>
<dbReference type="SUPFAM" id="SSF82866">
    <property type="entry name" value="Multidrug efflux transporter AcrB transmembrane domain"/>
    <property type="match status" value="2"/>
</dbReference>
<dbReference type="InterPro" id="IPR027463">
    <property type="entry name" value="AcrB_DN_DC_subdom"/>
</dbReference>
<feature type="transmembrane region" description="Helical" evidence="1">
    <location>
        <begin position="521"/>
        <end position="542"/>
    </location>
</feature>
<feature type="transmembrane region" description="Helical" evidence="1">
    <location>
        <begin position="857"/>
        <end position="876"/>
    </location>
</feature>
<dbReference type="InterPro" id="IPR001036">
    <property type="entry name" value="Acrflvin-R"/>
</dbReference>
<feature type="transmembrane region" description="Helical" evidence="1">
    <location>
        <begin position="430"/>
        <end position="449"/>
    </location>
</feature>
<keyword evidence="1" id="KW-0472">Membrane</keyword>
<feature type="transmembrane region" description="Helical" evidence="1">
    <location>
        <begin position="358"/>
        <end position="378"/>
    </location>
</feature>
<dbReference type="Gene3D" id="1.20.1640.10">
    <property type="entry name" value="Multidrug efflux transporter AcrB transmembrane domain"/>
    <property type="match status" value="2"/>
</dbReference>
<keyword evidence="3" id="KW-1185">Reference proteome</keyword>
<feature type="transmembrane region" description="Helical" evidence="1">
    <location>
        <begin position="883"/>
        <end position="902"/>
    </location>
</feature>
<evidence type="ECO:0000313" key="3">
    <source>
        <dbReference type="Proteomes" id="UP000252733"/>
    </source>
</evidence>
<feature type="transmembrane region" description="Helical" evidence="1">
    <location>
        <begin position="908"/>
        <end position="930"/>
    </location>
</feature>